<evidence type="ECO:0000313" key="4">
    <source>
        <dbReference type="Proteomes" id="UP001189429"/>
    </source>
</evidence>
<dbReference type="Proteomes" id="UP001189429">
    <property type="component" value="Unassembled WGS sequence"/>
</dbReference>
<evidence type="ECO:0000256" key="2">
    <source>
        <dbReference type="ARBA" id="ARBA00023186"/>
    </source>
</evidence>
<dbReference type="InterPro" id="IPR001404">
    <property type="entry name" value="Hsp90_fam"/>
</dbReference>
<sequence length="140" mass="15614">MFAGISEEQDDYKYFYTLCGLRLKLGVTEGPTHCAKIAELLRLHAAEDEGEMINLKEFEGGALEGPTHRAQPAELIRRRAPATEDVLMRAKMCENSGSCGVPRDLEQLRECCNDVAYSVCDLVKHFLILRGVGRNAEKRG</sequence>
<comment type="caution">
    <text evidence="3">The sequence shown here is derived from an EMBL/GenBank/DDBJ whole genome shotgun (WGS) entry which is preliminary data.</text>
</comment>
<dbReference type="Pfam" id="PF00183">
    <property type="entry name" value="HSP90"/>
    <property type="match status" value="1"/>
</dbReference>
<comment type="similarity">
    <text evidence="1">Belongs to the heat shock protein 90 family.</text>
</comment>
<evidence type="ECO:0000256" key="1">
    <source>
        <dbReference type="ARBA" id="ARBA00008239"/>
    </source>
</evidence>
<gene>
    <name evidence="3" type="ORF">PCOR1329_LOCUS76294</name>
</gene>
<proteinExistence type="inferred from homology"/>
<dbReference type="InterPro" id="IPR020568">
    <property type="entry name" value="Ribosomal_Su5_D2-typ_SF"/>
</dbReference>
<accession>A0ABN9XFV9</accession>
<protein>
    <submittedName>
        <fullName evidence="3">Uncharacterized protein</fullName>
    </submittedName>
</protein>
<organism evidence="3 4">
    <name type="scientific">Prorocentrum cordatum</name>
    <dbReference type="NCBI Taxonomy" id="2364126"/>
    <lineage>
        <taxon>Eukaryota</taxon>
        <taxon>Sar</taxon>
        <taxon>Alveolata</taxon>
        <taxon>Dinophyceae</taxon>
        <taxon>Prorocentrales</taxon>
        <taxon>Prorocentraceae</taxon>
        <taxon>Prorocentrum</taxon>
    </lineage>
</organism>
<evidence type="ECO:0000313" key="3">
    <source>
        <dbReference type="EMBL" id="CAK0898449.1"/>
    </source>
</evidence>
<dbReference type="Gene3D" id="3.40.50.11260">
    <property type="match status" value="1"/>
</dbReference>
<keyword evidence="4" id="KW-1185">Reference proteome</keyword>
<reference evidence="3" key="1">
    <citation type="submission" date="2023-10" db="EMBL/GenBank/DDBJ databases">
        <authorList>
            <person name="Chen Y."/>
            <person name="Shah S."/>
            <person name="Dougan E. K."/>
            <person name="Thang M."/>
            <person name="Chan C."/>
        </authorList>
    </citation>
    <scope>NUCLEOTIDE SEQUENCE [LARGE SCALE GENOMIC DNA]</scope>
</reference>
<dbReference type="SUPFAM" id="SSF54211">
    <property type="entry name" value="Ribosomal protein S5 domain 2-like"/>
    <property type="match status" value="1"/>
</dbReference>
<name>A0ABN9XFV9_9DINO</name>
<keyword evidence="2" id="KW-0143">Chaperone</keyword>
<dbReference type="EMBL" id="CAUYUJ010020473">
    <property type="protein sequence ID" value="CAK0898449.1"/>
    <property type="molecule type" value="Genomic_DNA"/>
</dbReference>